<accession>A0ABR3V5K0</accession>
<feature type="compositionally biased region" description="Pro residues" evidence="1">
    <location>
        <begin position="184"/>
        <end position="193"/>
    </location>
</feature>
<gene>
    <name evidence="2" type="ORF">VTJ49DRAFT_4731</name>
</gene>
<dbReference type="EMBL" id="JAZGSY010000373">
    <property type="protein sequence ID" value="KAL1836726.1"/>
    <property type="molecule type" value="Genomic_DNA"/>
</dbReference>
<reference evidence="2 3" key="1">
    <citation type="journal article" date="2024" name="Commun. Biol.">
        <title>Comparative genomic analysis of thermophilic fungi reveals convergent evolutionary adaptations and gene losses.</title>
        <authorList>
            <person name="Steindorff A.S."/>
            <person name="Aguilar-Pontes M.V."/>
            <person name="Robinson A.J."/>
            <person name="Andreopoulos B."/>
            <person name="LaButti K."/>
            <person name="Kuo A."/>
            <person name="Mondo S."/>
            <person name="Riley R."/>
            <person name="Otillar R."/>
            <person name="Haridas S."/>
            <person name="Lipzen A."/>
            <person name="Grimwood J."/>
            <person name="Schmutz J."/>
            <person name="Clum A."/>
            <person name="Reid I.D."/>
            <person name="Moisan M.C."/>
            <person name="Butler G."/>
            <person name="Nguyen T.T.M."/>
            <person name="Dewar K."/>
            <person name="Conant G."/>
            <person name="Drula E."/>
            <person name="Henrissat B."/>
            <person name="Hansel C."/>
            <person name="Singer S."/>
            <person name="Hutchinson M.I."/>
            <person name="de Vries R.P."/>
            <person name="Natvig D.O."/>
            <person name="Powell A.J."/>
            <person name="Tsang A."/>
            <person name="Grigoriev I.V."/>
        </authorList>
    </citation>
    <scope>NUCLEOTIDE SEQUENCE [LARGE SCALE GENOMIC DNA]</scope>
    <source>
        <strain evidence="2 3">CBS 620.91</strain>
    </source>
</reference>
<evidence type="ECO:0000313" key="3">
    <source>
        <dbReference type="Proteomes" id="UP001583172"/>
    </source>
</evidence>
<protein>
    <submittedName>
        <fullName evidence="2">Uncharacterized protein</fullName>
    </submittedName>
</protein>
<comment type="caution">
    <text evidence="2">The sequence shown here is derived from an EMBL/GenBank/DDBJ whole genome shotgun (WGS) entry which is preliminary data.</text>
</comment>
<name>A0ABR3V5K0_HUMIN</name>
<organism evidence="2 3">
    <name type="scientific">Humicola insolens</name>
    <name type="common">Soft-rot fungus</name>
    <dbReference type="NCBI Taxonomy" id="85995"/>
    <lineage>
        <taxon>Eukaryota</taxon>
        <taxon>Fungi</taxon>
        <taxon>Dikarya</taxon>
        <taxon>Ascomycota</taxon>
        <taxon>Pezizomycotina</taxon>
        <taxon>Sordariomycetes</taxon>
        <taxon>Sordariomycetidae</taxon>
        <taxon>Sordariales</taxon>
        <taxon>Chaetomiaceae</taxon>
        <taxon>Mycothermus</taxon>
    </lineage>
</organism>
<evidence type="ECO:0000313" key="2">
    <source>
        <dbReference type="EMBL" id="KAL1836726.1"/>
    </source>
</evidence>
<feature type="compositionally biased region" description="Basic and acidic residues" evidence="1">
    <location>
        <begin position="254"/>
        <end position="265"/>
    </location>
</feature>
<dbReference type="Proteomes" id="UP001583172">
    <property type="component" value="Unassembled WGS sequence"/>
</dbReference>
<evidence type="ECO:0000256" key="1">
    <source>
        <dbReference type="SAM" id="MobiDB-lite"/>
    </source>
</evidence>
<proteinExistence type="predicted"/>
<feature type="region of interest" description="Disordered" evidence="1">
    <location>
        <begin position="1"/>
        <end position="46"/>
    </location>
</feature>
<feature type="region of interest" description="Disordered" evidence="1">
    <location>
        <begin position="179"/>
        <end position="206"/>
    </location>
</feature>
<keyword evidence="3" id="KW-1185">Reference proteome</keyword>
<feature type="compositionally biased region" description="Low complexity" evidence="1">
    <location>
        <begin position="29"/>
        <end position="42"/>
    </location>
</feature>
<sequence length="265" mass="27913">MDNRQNWGPSGLPSPAPTPSESSLQVNMGTGSSRTRSTASTSEPSLLQQGTFLVYSSAQDARLAAAPADRLAPEDVLRDLITTDNSPGQARHGVKRQHEDNDNDDGDGNTNQDRGKRQAPAGRAGFGAQTAAGRDGLIEELELLSANTRLPLTAAAAAHHPGLPPSSPSALPAIARTPAATTPAVPPHHPAPPSFHHGPGFPTPANHHIPIIVVVQDTDARDSEANATHHQAPPSSSSSTTTSQSRHHTLPMRPTRERSSGRRRR</sequence>
<feature type="compositionally biased region" description="Low complexity" evidence="1">
    <location>
        <begin position="228"/>
        <end position="244"/>
    </location>
</feature>
<feature type="region of interest" description="Disordered" evidence="1">
    <location>
        <begin position="77"/>
        <end position="128"/>
    </location>
</feature>
<feature type="compositionally biased region" description="Polar residues" evidence="1">
    <location>
        <begin position="19"/>
        <end position="28"/>
    </location>
</feature>
<feature type="region of interest" description="Disordered" evidence="1">
    <location>
        <begin position="220"/>
        <end position="265"/>
    </location>
</feature>
<feature type="compositionally biased region" description="Low complexity" evidence="1">
    <location>
        <begin position="194"/>
        <end position="204"/>
    </location>
</feature>